<name>A0A0U1MBP3_TALIS</name>
<feature type="region of interest" description="Disordered" evidence="1">
    <location>
        <begin position="524"/>
        <end position="552"/>
    </location>
</feature>
<feature type="compositionally biased region" description="Polar residues" evidence="1">
    <location>
        <begin position="12"/>
        <end position="21"/>
    </location>
</feature>
<protein>
    <submittedName>
        <fullName evidence="2">Uncharacterized protein</fullName>
    </submittedName>
</protein>
<sequence length="642" mass="72827">MAESKILETDQSHATANSTLQLSPGTYQPKWIHYEETGLDDYLRDNGFSIFDIRLSVKLGHYDIYEVLVDKNSIKNLGKLFDLHEPFHKDSPLVHEEGEVEALRITYHAYKAKKAEGLSPAEEAAWNCRVEQHFKPRLPELDMETLKLVELNVKMEQQVDPMEIIRFFPIPIINNLRKDSTLRYFPRWKNEILRIRRDLDKESIVNGLKRDGYRIMIKSTNLSLDHFKAYLETSSTLYMADAYREPQVQLLCDQVIQELEWSKATVSLEFASFVHAEGGESSATNAPLSSGDQTFQYQINPTLAHYIVQYPQQYYSLSQPYLNPYNIGPPMSVTQYPPSTETIDSVTTINGIRGINNFDQQETSLDTLETYRQSIISALSLTREGQLENASILLRQWTGWLIKNAKDLGLHLDDPTRIVEYRILWQNLNFSWLALFQKQWDVMSGSVEWRASIIGEKLLFCGICKSATLKMVKRLAEPSQSLSNARHAQENCFETPDYSEVNRAQMAFPNANLFGLPWDEGVSSQTGNNENEASMNEGVPADKVTSSPSGQPAQIVQEISAHQPQPVHHADLEYPPAAQPMMPNLYIHGGFSGKALRMQILYKAIQRFFLSITSSAELSAKRASRDTPSRAANTMAPAASFA</sequence>
<evidence type="ECO:0000313" key="3">
    <source>
        <dbReference type="Proteomes" id="UP000054383"/>
    </source>
</evidence>
<dbReference type="Proteomes" id="UP000054383">
    <property type="component" value="Unassembled WGS sequence"/>
</dbReference>
<proteinExistence type="predicted"/>
<feature type="compositionally biased region" description="Polar residues" evidence="1">
    <location>
        <begin position="524"/>
        <end position="534"/>
    </location>
</feature>
<keyword evidence="3" id="KW-1185">Reference proteome</keyword>
<feature type="compositionally biased region" description="Basic and acidic residues" evidence="1">
    <location>
        <begin position="1"/>
        <end position="11"/>
    </location>
</feature>
<dbReference type="AlphaFoldDB" id="A0A0U1MBP3"/>
<feature type="region of interest" description="Disordered" evidence="1">
    <location>
        <begin position="619"/>
        <end position="642"/>
    </location>
</feature>
<gene>
    <name evidence="2" type="ORF">PISL3812_09809</name>
</gene>
<dbReference type="OrthoDB" id="5552418at2759"/>
<feature type="compositionally biased region" description="Basic and acidic residues" evidence="1">
    <location>
        <begin position="619"/>
        <end position="628"/>
    </location>
</feature>
<organism evidence="2 3">
    <name type="scientific">Talaromyces islandicus</name>
    <name type="common">Penicillium islandicum</name>
    <dbReference type="NCBI Taxonomy" id="28573"/>
    <lineage>
        <taxon>Eukaryota</taxon>
        <taxon>Fungi</taxon>
        <taxon>Dikarya</taxon>
        <taxon>Ascomycota</taxon>
        <taxon>Pezizomycotina</taxon>
        <taxon>Eurotiomycetes</taxon>
        <taxon>Eurotiomycetidae</taxon>
        <taxon>Eurotiales</taxon>
        <taxon>Trichocomaceae</taxon>
        <taxon>Talaromyces</taxon>
        <taxon>Talaromyces sect. Islandici</taxon>
    </lineage>
</organism>
<reference evidence="2 3" key="1">
    <citation type="submission" date="2015-04" db="EMBL/GenBank/DDBJ databases">
        <authorList>
            <person name="Syromyatnikov M.Y."/>
            <person name="Popov V.N."/>
        </authorList>
    </citation>
    <scope>NUCLEOTIDE SEQUENCE [LARGE SCALE GENOMIC DNA]</scope>
    <source>
        <strain evidence="2">WF-38-12</strain>
    </source>
</reference>
<feature type="region of interest" description="Disordered" evidence="1">
    <location>
        <begin position="1"/>
        <end position="21"/>
    </location>
</feature>
<evidence type="ECO:0000256" key="1">
    <source>
        <dbReference type="SAM" id="MobiDB-lite"/>
    </source>
</evidence>
<dbReference type="EMBL" id="CVMT01000015">
    <property type="protein sequence ID" value="CRG92742.1"/>
    <property type="molecule type" value="Genomic_DNA"/>
</dbReference>
<evidence type="ECO:0000313" key="2">
    <source>
        <dbReference type="EMBL" id="CRG92742.1"/>
    </source>
</evidence>
<accession>A0A0U1MBP3</accession>